<feature type="compositionally biased region" description="Polar residues" evidence="1">
    <location>
        <begin position="1053"/>
        <end position="1063"/>
    </location>
</feature>
<dbReference type="EMBL" id="JAGDFM010000125">
    <property type="protein sequence ID" value="KAG7385303.1"/>
    <property type="molecule type" value="Genomic_DNA"/>
</dbReference>
<feature type="compositionally biased region" description="Polar residues" evidence="1">
    <location>
        <begin position="849"/>
        <end position="859"/>
    </location>
</feature>
<comment type="caution">
    <text evidence="2">The sequence shown here is derived from an EMBL/GenBank/DDBJ whole genome shotgun (WGS) entry which is preliminary data.</text>
</comment>
<reference evidence="2" key="1">
    <citation type="submission" date="2021-02" db="EMBL/GenBank/DDBJ databases">
        <authorList>
            <person name="Palmer J.M."/>
        </authorList>
    </citation>
    <scope>NUCLEOTIDE SEQUENCE</scope>
    <source>
        <strain evidence="2">SCRP734</strain>
    </source>
</reference>
<feature type="region of interest" description="Disordered" evidence="1">
    <location>
        <begin position="490"/>
        <end position="529"/>
    </location>
</feature>
<name>A0A8T1VZG6_9STRA</name>
<feature type="region of interest" description="Disordered" evidence="1">
    <location>
        <begin position="917"/>
        <end position="939"/>
    </location>
</feature>
<feature type="compositionally biased region" description="Basic and acidic residues" evidence="1">
    <location>
        <begin position="350"/>
        <end position="368"/>
    </location>
</feature>
<dbReference type="AlphaFoldDB" id="A0A8T1VZG6"/>
<feature type="compositionally biased region" description="Polar residues" evidence="1">
    <location>
        <begin position="403"/>
        <end position="426"/>
    </location>
</feature>
<protein>
    <submittedName>
        <fullName evidence="2">Uncharacterized protein</fullName>
    </submittedName>
</protein>
<proteinExistence type="predicted"/>
<feature type="compositionally biased region" description="Low complexity" evidence="1">
    <location>
        <begin position="747"/>
        <end position="772"/>
    </location>
</feature>
<feature type="compositionally biased region" description="Basic and acidic residues" evidence="1">
    <location>
        <begin position="695"/>
        <end position="705"/>
    </location>
</feature>
<feature type="compositionally biased region" description="Polar residues" evidence="1">
    <location>
        <begin position="809"/>
        <end position="832"/>
    </location>
</feature>
<evidence type="ECO:0000313" key="3">
    <source>
        <dbReference type="Proteomes" id="UP000694044"/>
    </source>
</evidence>
<organism evidence="2 3">
    <name type="scientific">Phytophthora pseudosyringae</name>
    <dbReference type="NCBI Taxonomy" id="221518"/>
    <lineage>
        <taxon>Eukaryota</taxon>
        <taxon>Sar</taxon>
        <taxon>Stramenopiles</taxon>
        <taxon>Oomycota</taxon>
        <taxon>Peronosporomycetes</taxon>
        <taxon>Peronosporales</taxon>
        <taxon>Peronosporaceae</taxon>
        <taxon>Phytophthora</taxon>
    </lineage>
</organism>
<accession>A0A8T1VZG6</accession>
<keyword evidence="3" id="KW-1185">Reference proteome</keyword>
<feature type="compositionally biased region" description="Polar residues" evidence="1">
    <location>
        <begin position="441"/>
        <end position="453"/>
    </location>
</feature>
<feature type="compositionally biased region" description="Acidic residues" evidence="1">
    <location>
        <begin position="427"/>
        <end position="440"/>
    </location>
</feature>
<gene>
    <name evidence="2" type="ORF">PHYPSEUDO_001680</name>
</gene>
<feature type="compositionally biased region" description="Polar residues" evidence="1">
    <location>
        <begin position="179"/>
        <end position="191"/>
    </location>
</feature>
<feature type="region of interest" description="Disordered" evidence="1">
    <location>
        <begin position="1040"/>
        <end position="1069"/>
    </location>
</feature>
<feature type="compositionally biased region" description="Acidic residues" evidence="1">
    <location>
        <begin position="90"/>
        <end position="105"/>
    </location>
</feature>
<feature type="compositionally biased region" description="Basic and acidic residues" evidence="1">
    <location>
        <begin position="466"/>
        <end position="475"/>
    </location>
</feature>
<feature type="region of interest" description="Disordered" evidence="1">
    <location>
        <begin position="385"/>
        <end position="475"/>
    </location>
</feature>
<feature type="region of interest" description="Disordered" evidence="1">
    <location>
        <begin position="250"/>
        <end position="276"/>
    </location>
</feature>
<feature type="compositionally biased region" description="Low complexity" evidence="1">
    <location>
        <begin position="782"/>
        <end position="804"/>
    </location>
</feature>
<evidence type="ECO:0000256" key="1">
    <source>
        <dbReference type="SAM" id="MobiDB-lite"/>
    </source>
</evidence>
<feature type="region of interest" description="Disordered" evidence="1">
    <location>
        <begin position="331"/>
        <end position="372"/>
    </location>
</feature>
<feature type="compositionally biased region" description="Low complexity" evidence="1">
    <location>
        <begin position="122"/>
        <end position="134"/>
    </location>
</feature>
<dbReference type="Proteomes" id="UP000694044">
    <property type="component" value="Unassembled WGS sequence"/>
</dbReference>
<feature type="region of interest" description="Disordered" evidence="1">
    <location>
        <begin position="1"/>
        <end position="205"/>
    </location>
</feature>
<feature type="region of interest" description="Disordered" evidence="1">
    <location>
        <begin position="586"/>
        <end position="871"/>
    </location>
</feature>
<dbReference type="OrthoDB" id="78053at2759"/>
<feature type="compositionally biased region" description="Acidic residues" evidence="1">
    <location>
        <begin position="50"/>
        <end position="64"/>
    </location>
</feature>
<feature type="compositionally biased region" description="Acidic residues" evidence="1">
    <location>
        <begin position="1"/>
        <end position="15"/>
    </location>
</feature>
<feature type="compositionally biased region" description="Polar residues" evidence="1">
    <location>
        <begin position="500"/>
        <end position="515"/>
    </location>
</feature>
<evidence type="ECO:0000313" key="2">
    <source>
        <dbReference type="EMBL" id="KAG7385303.1"/>
    </source>
</evidence>
<sequence length="1069" mass="117374">MAETDTDAAYSDEEFGSEHAYEGGDEEFADGNAVVDGMKEPVNNTPVGTDAEEYDGEFDEEDQTEVAAGSPTSEGDDTPPTDPDTNVIEDNPDAYDGGFEEDDPTVADTRSPTADKYDTTTEKTPTAVDVTTTVPQEEKELGEVDEDADKNCEGEYSNDLENDIPVTLPVHTRPRNSSEDNLTQRRSNVPSTRLLEDSSPKAGFVRADSMPVVLSVTPPDQWMDTKEFSLEKHGQSNKQSACCPVLDETQPKNLSEDEHNTEEADNVGDGDQTNYVPSTAMSRVRARSYQDLQVEKVIVSVRRTQSLLYAGSLLSAEGIHAAEETIDAAHNREGEDSYSDNEGSYGHISFESEHDNDASSPAKVERPKSGPKSAIYAMSAVHDSNTAKDEPATTLSGDIDPTPSVSARNEQSLSKGNTPALNPPQNNDDDYADELEDEFPSDSNSPQYESTPNKSRDEASNYDVDEFNKDGRRETEILLQEARTLLELQQTEIKADKQPSDQQDITMPSGMTTPPSVEGTPGSVGAEPCACPYEEEEEEFADADADAEALIQEISHQETAEDHGEIGQYELDVGEFEDQEVKVLPRADPMAPSEVMESVKTTDSAVPHTVKATEDTQPASEMACTEISEDNTKDEAAVVSPREMLSSALGDVNAQASRDEPPQTFQSVDPPLASLAVKQDQKKAPATSNPNEPPKPIRPEKERVASRPARPTQPVKNMEPSVKQPSPLMKPSRPPAKNEVPTPPSAPSTSPTDNKVATTPRSSRSTMKTTTSDCQQLASYPTACTSSATESSSHETTTSNPSPTRQGRPPTTRQKVSSPRSPSKAYSGSYQYLPNEYPQLPRKEPVPRQNMSSKPSTSGDHGGKRRLLQPVRTSANLRFNLPKMDKTTRDWLFVNMFRHGDDLGKYEAFVPPTLLARPPTTKETKKRPLSSRQVYGGNPHSSRFVASGRKLVPQPNPEQQNRELNWVSTTPHDSKLPPYDSILDKYCTTVTRPVVQRHIYQTRHQDLSPQLAFVLEKRVEKQCRKGFYDSFGGVSSSYKTEIVPTSPEEGTRQRQMSLRSLSKSALLER</sequence>